<organism evidence="7 8">
    <name type="scientific">Branchiostoma belcheri</name>
    <name type="common">Amphioxus</name>
    <dbReference type="NCBI Taxonomy" id="7741"/>
    <lineage>
        <taxon>Eukaryota</taxon>
        <taxon>Metazoa</taxon>
        <taxon>Chordata</taxon>
        <taxon>Cephalochordata</taxon>
        <taxon>Leptocardii</taxon>
        <taxon>Amphioxiformes</taxon>
        <taxon>Branchiostomatidae</taxon>
        <taxon>Branchiostoma</taxon>
    </lineage>
</organism>
<protein>
    <recommendedName>
        <fullName evidence="2">small monomeric GTPase</fullName>
        <ecNumber evidence="2">3.6.5.2</ecNumber>
    </recommendedName>
</protein>
<evidence type="ECO:0000256" key="5">
    <source>
        <dbReference type="ARBA" id="ARBA00048098"/>
    </source>
</evidence>
<keyword evidence="4" id="KW-0378">Hydrolase</keyword>
<accession>A0A6P4Y8Q5</accession>
<dbReference type="Proteomes" id="UP000515135">
    <property type="component" value="Unplaced"/>
</dbReference>
<dbReference type="SMART" id="SM00175">
    <property type="entry name" value="RAB"/>
    <property type="match status" value="1"/>
</dbReference>
<dbReference type="InterPro" id="IPR001806">
    <property type="entry name" value="Small_GTPase"/>
</dbReference>
<dbReference type="EC" id="3.6.5.2" evidence="2"/>
<dbReference type="PANTHER" id="PTHR45704">
    <property type="entry name" value="RAS-LIKE FAMILY MEMBER 11"/>
    <property type="match status" value="1"/>
</dbReference>
<dbReference type="NCBIfam" id="TIGR00231">
    <property type="entry name" value="small_GTP"/>
    <property type="match status" value="1"/>
</dbReference>
<evidence type="ECO:0000256" key="4">
    <source>
        <dbReference type="ARBA" id="ARBA00022801"/>
    </source>
</evidence>
<evidence type="ECO:0000256" key="3">
    <source>
        <dbReference type="ARBA" id="ARBA00022741"/>
    </source>
</evidence>
<proteinExistence type="inferred from homology"/>
<evidence type="ECO:0000256" key="1">
    <source>
        <dbReference type="ARBA" id="ARBA00008344"/>
    </source>
</evidence>
<dbReference type="OrthoDB" id="18798at2759"/>
<feature type="compositionally biased region" description="Basic residues" evidence="6">
    <location>
        <begin position="1"/>
        <end position="12"/>
    </location>
</feature>
<evidence type="ECO:0000256" key="2">
    <source>
        <dbReference type="ARBA" id="ARBA00011984"/>
    </source>
</evidence>
<comment type="similarity">
    <text evidence="1">Belongs to the small GTPase superfamily. Ras family.</text>
</comment>
<dbReference type="SUPFAM" id="SSF52540">
    <property type="entry name" value="P-loop containing nucleoside triphosphate hydrolases"/>
    <property type="match status" value="1"/>
</dbReference>
<evidence type="ECO:0000313" key="8">
    <source>
        <dbReference type="RefSeq" id="XP_019620858.1"/>
    </source>
</evidence>
<reference evidence="8" key="1">
    <citation type="submission" date="2025-08" db="UniProtKB">
        <authorList>
            <consortium name="RefSeq"/>
        </authorList>
    </citation>
    <scope>IDENTIFICATION</scope>
    <source>
        <tissue evidence="8">Gonad</tissue>
    </source>
</reference>
<dbReference type="Gene3D" id="3.40.50.300">
    <property type="entry name" value="P-loop containing nucleotide triphosphate hydrolases"/>
    <property type="match status" value="1"/>
</dbReference>
<dbReference type="AlphaFoldDB" id="A0A6P4Y8Q5"/>
<keyword evidence="7" id="KW-1185">Reference proteome</keyword>
<dbReference type="Pfam" id="PF00071">
    <property type="entry name" value="Ras"/>
    <property type="match status" value="1"/>
</dbReference>
<dbReference type="InterPro" id="IPR051065">
    <property type="entry name" value="Ras-related_GTPase"/>
</dbReference>
<dbReference type="GO" id="GO:0005525">
    <property type="term" value="F:GTP binding"/>
    <property type="evidence" value="ECO:0007669"/>
    <property type="project" value="InterPro"/>
</dbReference>
<dbReference type="PRINTS" id="PR00449">
    <property type="entry name" value="RASTRNSFRMNG"/>
</dbReference>
<dbReference type="InterPro" id="IPR005225">
    <property type="entry name" value="Small_GTP-bd"/>
</dbReference>
<dbReference type="SMART" id="SM00173">
    <property type="entry name" value="RAS"/>
    <property type="match status" value="1"/>
</dbReference>
<comment type="catalytic activity">
    <reaction evidence="5">
        <text>GTP + H2O = GDP + phosphate + H(+)</text>
        <dbReference type="Rhea" id="RHEA:19669"/>
        <dbReference type="ChEBI" id="CHEBI:15377"/>
        <dbReference type="ChEBI" id="CHEBI:15378"/>
        <dbReference type="ChEBI" id="CHEBI:37565"/>
        <dbReference type="ChEBI" id="CHEBI:43474"/>
        <dbReference type="ChEBI" id="CHEBI:58189"/>
        <dbReference type="EC" id="3.6.5.2"/>
    </reaction>
</comment>
<dbReference type="GO" id="GO:0003925">
    <property type="term" value="F:G protein activity"/>
    <property type="evidence" value="ECO:0007669"/>
    <property type="project" value="UniProtKB-EC"/>
</dbReference>
<dbReference type="RefSeq" id="XP_019620858.1">
    <property type="nucleotide sequence ID" value="XM_019765299.1"/>
</dbReference>
<feature type="region of interest" description="Disordered" evidence="6">
    <location>
        <begin position="1"/>
        <end position="28"/>
    </location>
</feature>
<gene>
    <name evidence="8" type="primary">LOC109467355</name>
</gene>
<sequence>MMTSLVRHKSLKKSSGPSRYGGQARYGGSGTQGIRVVVLGQGGVGKTAMTVRFVTRRFICDYDPTLEAIYKHNTYIDGEQVHFEILDTAGQEDPQSPNLEEKIRWGDAFIIAYCINDQCSFDEIMRFKFLINHTKGSSAHAPEVPVMVVGNKRDLELDRMVKTSEGEKIATALGCMFIEVSAKESHEEVRTMFEKLYKKCKACQALKLSPTAIRKVMDKVSMFSSGLGNHSRPLNRLPSFATDSMEI</sequence>
<name>A0A6P4Y8Q5_BRABE</name>
<dbReference type="PROSITE" id="PS51420">
    <property type="entry name" value="RHO"/>
    <property type="match status" value="1"/>
</dbReference>
<evidence type="ECO:0000256" key="6">
    <source>
        <dbReference type="SAM" id="MobiDB-lite"/>
    </source>
</evidence>
<dbReference type="InterPro" id="IPR027417">
    <property type="entry name" value="P-loop_NTPase"/>
</dbReference>
<dbReference type="PROSITE" id="PS51421">
    <property type="entry name" value="RAS"/>
    <property type="match status" value="1"/>
</dbReference>
<dbReference type="SMART" id="SM00174">
    <property type="entry name" value="RHO"/>
    <property type="match status" value="1"/>
</dbReference>
<dbReference type="PROSITE" id="PS51419">
    <property type="entry name" value="RAB"/>
    <property type="match status" value="1"/>
</dbReference>
<keyword evidence="3" id="KW-0547">Nucleotide-binding</keyword>
<dbReference type="KEGG" id="bbel:109467355"/>
<dbReference type="GeneID" id="109467355"/>
<evidence type="ECO:0000313" key="7">
    <source>
        <dbReference type="Proteomes" id="UP000515135"/>
    </source>
</evidence>